<sequence length="104" mass="11281">MIGGCWRILVYGVLGDQVDLVSDLYIKELKAFKPTPLSSADAQSSTKPWTVPSPAKAPALEGDAAEALSEYDTAAVETVSGSSEAAVVEEEDWFVFEEEEEHHH</sequence>
<organism evidence="2 3">
    <name type="scientific">Kuraishia capsulata CBS 1993</name>
    <dbReference type="NCBI Taxonomy" id="1382522"/>
    <lineage>
        <taxon>Eukaryota</taxon>
        <taxon>Fungi</taxon>
        <taxon>Dikarya</taxon>
        <taxon>Ascomycota</taxon>
        <taxon>Saccharomycotina</taxon>
        <taxon>Pichiomycetes</taxon>
        <taxon>Pichiales</taxon>
        <taxon>Pichiaceae</taxon>
        <taxon>Kuraishia</taxon>
    </lineage>
</organism>
<dbReference type="RefSeq" id="XP_022459860.1">
    <property type="nucleotide sequence ID" value="XM_022602303.1"/>
</dbReference>
<dbReference type="HOGENOM" id="CLU_122989_1_0_1"/>
<dbReference type="PANTHER" id="PTHR28207">
    <property type="entry name" value="ATP SYNTHASE SUBUNIT H, MITOCHONDRIAL"/>
    <property type="match status" value="1"/>
</dbReference>
<proteinExistence type="predicted"/>
<evidence type="ECO:0008006" key="4">
    <source>
        <dbReference type="Google" id="ProtNLM"/>
    </source>
</evidence>
<dbReference type="AlphaFoldDB" id="W6MNL5"/>
<evidence type="ECO:0000313" key="3">
    <source>
        <dbReference type="Proteomes" id="UP000019384"/>
    </source>
</evidence>
<dbReference type="InterPro" id="IPR019711">
    <property type="entry name" value="ATP_synth_F0_suH"/>
</dbReference>
<feature type="compositionally biased region" description="Polar residues" evidence="1">
    <location>
        <begin position="36"/>
        <end position="48"/>
    </location>
</feature>
<dbReference type="GeneID" id="34521248"/>
<dbReference type="Pfam" id="PF10775">
    <property type="entry name" value="ATP_sub_h"/>
    <property type="match status" value="1"/>
</dbReference>
<dbReference type="PANTHER" id="PTHR28207:SF1">
    <property type="entry name" value="ATP SYNTHASE SUBUNIT H, MITOCHONDRIAL"/>
    <property type="match status" value="1"/>
</dbReference>
<protein>
    <recommendedName>
        <fullName evidence="4">ATP synthase subunit H, mitochondrial</fullName>
    </recommendedName>
</protein>
<dbReference type="GO" id="GO:0046933">
    <property type="term" value="F:proton-transporting ATP synthase activity, rotational mechanism"/>
    <property type="evidence" value="ECO:0007669"/>
    <property type="project" value="TreeGrafter"/>
</dbReference>
<dbReference type="Proteomes" id="UP000019384">
    <property type="component" value="Unassembled WGS sequence"/>
</dbReference>
<reference evidence="2" key="1">
    <citation type="submission" date="2013-12" db="EMBL/GenBank/DDBJ databases">
        <authorList>
            <person name="Genoscope - CEA"/>
        </authorList>
    </citation>
    <scope>NUCLEOTIDE SEQUENCE</scope>
    <source>
        <strain evidence="2">CBS 1993</strain>
    </source>
</reference>
<dbReference type="OrthoDB" id="274752at2759"/>
<dbReference type="EMBL" id="HG793128">
    <property type="protein sequence ID" value="CDK27868.1"/>
    <property type="molecule type" value="Genomic_DNA"/>
</dbReference>
<evidence type="ECO:0000313" key="2">
    <source>
        <dbReference type="EMBL" id="CDK27868.1"/>
    </source>
</evidence>
<name>W6MNL5_9ASCO</name>
<keyword evidence="3" id="KW-1185">Reference proteome</keyword>
<dbReference type="STRING" id="1382522.W6MNL5"/>
<evidence type="ECO:0000256" key="1">
    <source>
        <dbReference type="SAM" id="MobiDB-lite"/>
    </source>
</evidence>
<accession>W6MNL5</accession>
<reference evidence="2" key="2">
    <citation type="submission" date="2014-02" db="EMBL/GenBank/DDBJ databases">
        <title>Complete DNA sequence of /Kuraishia capsulata/ illustrates novel genomic features among budding yeasts (/Saccharomycotina/).</title>
        <authorList>
            <person name="Morales L."/>
            <person name="Noel B."/>
            <person name="Porcel B."/>
            <person name="Marcet-Houben M."/>
            <person name="Hullo M-F."/>
            <person name="Sacerdot C."/>
            <person name="Tekaia F."/>
            <person name="Leh-Louis V."/>
            <person name="Despons L."/>
            <person name="Khanna V."/>
            <person name="Aury J-M."/>
            <person name="Barbe V."/>
            <person name="Couloux A."/>
            <person name="Labadie K."/>
            <person name="Pelletier E."/>
            <person name="Souciet J-L."/>
            <person name="Boekhout T."/>
            <person name="Gabaldon T."/>
            <person name="Wincker P."/>
            <person name="Dujon B."/>
        </authorList>
    </citation>
    <scope>NUCLEOTIDE SEQUENCE</scope>
    <source>
        <strain evidence="2">CBS 1993</strain>
    </source>
</reference>
<feature type="region of interest" description="Disordered" evidence="1">
    <location>
        <begin position="35"/>
        <end position="57"/>
    </location>
</feature>
<gene>
    <name evidence="2" type="ORF">KUCA_T00003847001</name>
</gene>